<keyword evidence="4" id="KW-1185">Reference proteome</keyword>
<name>A0A554MY23_9EURY</name>
<comment type="caution">
    <text evidence="3">The sequence shown here is derived from an EMBL/GenBank/DDBJ whole genome shotgun (WGS) entry which is preliminary data.</text>
</comment>
<dbReference type="OrthoDB" id="7684at2157"/>
<proteinExistence type="predicted"/>
<evidence type="ECO:0000313" key="4">
    <source>
        <dbReference type="Proteomes" id="UP000319894"/>
    </source>
</evidence>
<dbReference type="InParanoid" id="A0A554MY23"/>
<sequence length="309" mass="34331">MPDDHRNAGFERLFGGDGLTVGTGFPLTDSRQSRPPVDREVALAAHAEAVGFDGLWARDVPFRWPRFRDTGQTYDTFPWLGHVAAHTDEVALGTASVVLPLRHPAHVAKAAASVDRLSDGRLVLGVATGDRDPEYDAFDVDLTERSARFRESVRVMRACWREPFPERAGWWGELDGELDLVPKPTTGSVPLLPTGHSRQRVEWLGAYGDGWLFYHLPAETLETYLADWRAAAGDKPFLMALRAELADDPGADPEHAHQGFRAGREWFVDYLRRLDDAGVDHVLVGVSEAREDGDPERALSRFGDVIDRV</sequence>
<protein>
    <submittedName>
        <fullName evidence="3">LLM class flavin-dependent oxidoreductase</fullName>
    </submittedName>
</protein>
<dbReference type="Gene3D" id="3.20.20.30">
    <property type="entry name" value="Luciferase-like domain"/>
    <property type="match status" value="1"/>
</dbReference>
<reference evidence="3 4" key="1">
    <citation type="submission" date="2018-06" db="EMBL/GenBank/DDBJ databases">
        <title>Natronomonas sp. F16-60 a new haloarchaeon isolated from a solar saltern of Isla Cristina, Huelva, Spain.</title>
        <authorList>
            <person name="Duran-Viseras A."/>
            <person name="Sanchez-Porro C."/>
            <person name="Ventosa A."/>
        </authorList>
    </citation>
    <scope>NUCLEOTIDE SEQUENCE [LARGE SCALE GENOMIC DNA]</scope>
    <source>
        <strain evidence="3 4">F16-60</strain>
    </source>
</reference>
<dbReference type="GO" id="GO:0016705">
    <property type="term" value="F:oxidoreductase activity, acting on paired donors, with incorporation or reduction of molecular oxygen"/>
    <property type="evidence" value="ECO:0007669"/>
    <property type="project" value="InterPro"/>
</dbReference>
<gene>
    <name evidence="3" type="ORF">DP107_13650</name>
</gene>
<evidence type="ECO:0000313" key="3">
    <source>
        <dbReference type="EMBL" id="TSD10026.1"/>
    </source>
</evidence>
<dbReference type="EMBL" id="QMDX01000009">
    <property type="protein sequence ID" value="TSD10026.1"/>
    <property type="molecule type" value="Genomic_DNA"/>
</dbReference>
<dbReference type="Proteomes" id="UP000319894">
    <property type="component" value="Unassembled WGS sequence"/>
</dbReference>
<dbReference type="AlphaFoldDB" id="A0A554MY23"/>
<keyword evidence="1" id="KW-0560">Oxidoreductase</keyword>
<dbReference type="PANTHER" id="PTHR43244:SF1">
    <property type="entry name" value="5,10-METHYLENETETRAHYDROMETHANOPTERIN REDUCTASE"/>
    <property type="match status" value="1"/>
</dbReference>
<dbReference type="InterPro" id="IPR011251">
    <property type="entry name" value="Luciferase-like_dom"/>
</dbReference>
<dbReference type="InterPro" id="IPR036661">
    <property type="entry name" value="Luciferase-like_sf"/>
</dbReference>
<dbReference type="PANTHER" id="PTHR43244">
    <property type="match status" value="1"/>
</dbReference>
<dbReference type="NCBIfam" id="TIGR03571">
    <property type="entry name" value="lucif_BA3436"/>
    <property type="match status" value="1"/>
</dbReference>
<organism evidence="3 4">
    <name type="scientific">Haloglomus irregulare</name>
    <dbReference type="NCBI Taxonomy" id="2234134"/>
    <lineage>
        <taxon>Archaea</taxon>
        <taxon>Methanobacteriati</taxon>
        <taxon>Methanobacteriota</taxon>
        <taxon>Stenosarchaea group</taxon>
        <taxon>Halobacteria</taxon>
        <taxon>Halobacteriales</taxon>
        <taxon>Natronomonadaceae</taxon>
        <taxon>Haloglomus</taxon>
    </lineage>
</organism>
<dbReference type="InterPro" id="IPR020020">
    <property type="entry name" value="Luciferase-type_oxidoreductase"/>
</dbReference>
<dbReference type="InterPro" id="IPR050564">
    <property type="entry name" value="F420-G6PD/mer"/>
</dbReference>
<evidence type="ECO:0000259" key="2">
    <source>
        <dbReference type="Pfam" id="PF00296"/>
    </source>
</evidence>
<accession>A0A554MY23</accession>
<dbReference type="RefSeq" id="WP_144262711.1">
    <property type="nucleotide sequence ID" value="NZ_QMDX01000009.1"/>
</dbReference>
<evidence type="ECO:0000256" key="1">
    <source>
        <dbReference type="ARBA" id="ARBA00023002"/>
    </source>
</evidence>
<dbReference type="Pfam" id="PF00296">
    <property type="entry name" value="Bac_luciferase"/>
    <property type="match status" value="1"/>
</dbReference>
<feature type="domain" description="Luciferase-like" evidence="2">
    <location>
        <begin position="32"/>
        <end position="296"/>
    </location>
</feature>
<dbReference type="SUPFAM" id="SSF51679">
    <property type="entry name" value="Bacterial luciferase-like"/>
    <property type="match status" value="1"/>
</dbReference>